<dbReference type="GO" id="GO:0000162">
    <property type="term" value="P:L-tryptophan biosynthetic process"/>
    <property type="evidence" value="ECO:0007669"/>
    <property type="project" value="TreeGrafter"/>
</dbReference>
<organism evidence="11">
    <name type="scientific">Roseihalotalea indica</name>
    <dbReference type="NCBI Taxonomy" id="2867963"/>
    <lineage>
        <taxon>Bacteria</taxon>
        <taxon>Pseudomonadati</taxon>
        <taxon>Bacteroidota</taxon>
        <taxon>Cytophagia</taxon>
        <taxon>Cytophagales</taxon>
        <taxon>Catalimonadaceae</taxon>
        <taxon>Roseihalotalea</taxon>
    </lineage>
</organism>
<dbReference type="CDD" id="cd04732">
    <property type="entry name" value="HisA"/>
    <property type="match status" value="1"/>
</dbReference>
<evidence type="ECO:0000256" key="9">
    <source>
        <dbReference type="HAMAP-Rule" id="MF_01014"/>
    </source>
</evidence>
<evidence type="ECO:0000256" key="7">
    <source>
        <dbReference type="ARBA" id="ARBA00023102"/>
    </source>
</evidence>
<name>A0AA49PZ95_9BACT</name>
<accession>A0AA49PZ95</accession>
<dbReference type="InterPro" id="IPR023016">
    <property type="entry name" value="HisA/PriA"/>
</dbReference>
<gene>
    <name evidence="9" type="primary">hisA</name>
    <name evidence="11" type="ORF">K4G66_15275</name>
</gene>
<evidence type="ECO:0000256" key="4">
    <source>
        <dbReference type="ARBA" id="ARBA00009667"/>
    </source>
</evidence>
<dbReference type="SUPFAM" id="SSF51366">
    <property type="entry name" value="Ribulose-phoshate binding barrel"/>
    <property type="match status" value="1"/>
</dbReference>
<keyword evidence="6 9" id="KW-0028">Amino-acid biosynthesis</keyword>
<dbReference type="GO" id="GO:0003949">
    <property type="term" value="F:1-(5-phosphoribosyl)-5-[(5-phosphoribosylamino)methylideneamino]imidazole-4-carboxamide isomerase activity"/>
    <property type="evidence" value="ECO:0007669"/>
    <property type="project" value="UniProtKB-UniRule"/>
</dbReference>
<dbReference type="GO" id="GO:0000105">
    <property type="term" value="P:L-histidine biosynthetic process"/>
    <property type="evidence" value="ECO:0007669"/>
    <property type="project" value="UniProtKB-UniRule"/>
</dbReference>
<evidence type="ECO:0000256" key="5">
    <source>
        <dbReference type="ARBA" id="ARBA00022490"/>
    </source>
</evidence>
<keyword evidence="5 9" id="KW-0963">Cytoplasm</keyword>
<dbReference type="AlphaFoldDB" id="A0AA49PZ95"/>
<dbReference type="InterPro" id="IPR044524">
    <property type="entry name" value="Isoase_HisA-like"/>
</dbReference>
<comment type="caution">
    <text evidence="9">Lacks conserved residue(s) required for the propagation of feature annotation.</text>
</comment>
<dbReference type="GO" id="GO:0005737">
    <property type="term" value="C:cytoplasm"/>
    <property type="evidence" value="ECO:0007669"/>
    <property type="project" value="UniProtKB-SubCell"/>
</dbReference>
<dbReference type="EMBL" id="CP120682">
    <property type="protein sequence ID" value="WKN40054.1"/>
    <property type="molecule type" value="Genomic_DNA"/>
</dbReference>
<evidence type="ECO:0000256" key="3">
    <source>
        <dbReference type="ARBA" id="ARBA00005133"/>
    </source>
</evidence>
<proteinExistence type="inferred from homology"/>
<keyword evidence="8 9" id="KW-0413">Isomerase</keyword>
<dbReference type="Gene3D" id="3.20.20.70">
    <property type="entry name" value="Aldolase class I"/>
    <property type="match status" value="1"/>
</dbReference>
<dbReference type="PANTHER" id="PTHR43090:SF2">
    <property type="entry name" value="1-(5-PHOSPHORIBOSYL)-5-[(5-PHOSPHORIBOSYLAMINO)METHYLIDENEAMINO] IMIDAZOLE-4-CARBOXAMIDE ISOMERASE"/>
    <property type="match status" value="1"/>
</dbReference>
<feature type="active site" description="Proton donor" evidence="9">
    <location>
        <position position="135"/>
    </location>
</feature>
<comment type="subcellular location">
    <subcellularLocation>
        <location evidence="2 9">Cytoplasm</location>
    </subcellularLocation>
</comment>
<dbReference type="Pfam" id="PF00977">
    <property type="entry name" value="His_biosynth"/>
    <property type="match status" value="1"/>
</dbReference>
<dbReference type="EC" id="5.3.1.16" evidence="9"/>
<comment type="similarity">
    <text evidence="4 9 10">Belongs to the HisA/HisF family.</text>
</comment>
<protein>
    <recommendedName>
        <fullName evidence="9">1-(5-phosphoribosyl)-5-[(5-phosphoribosylamino)methylideneamino] imidazole-4-carboxamide isomerase</fullName>
        <ecNumber evidence="9">5.3.1.16</ecNumber>
    </recommendedName>
    <alternativeName>
        <fullName evidence="9">Phosphoribosylformimino-5-aminoimidazole carboxamide ribotide isomerase</fullName>
    </alternativeName>
</protein>
<dbReference type="HAMAP" id="MF_01014">
    <property type="entry name" value="HisA"/>
    <property type="match status" value="1"/>
</dbReference>
<reference evidence="11" key="2">
    <citation type="journal article" date="2024" name="Antonie Van Leeuwenhoek">
        <title>Roseihalotalea indica gen. nov., sp. nov., a halophilic Bacteroidetes from mesopelagic Southwest Indian Ocean with higher carbohydrate metabolic potential.</title>
        <authorList>
            <person name="Chen B."/>
            <person name="Zhang M."/>
            <person name="Lin D."/>
            <person name="Ye J."/>
            <person name="Tang K."/>
        </authorList>
    </citation>
    <scope>NUCLEOTIDE SEQUENCE</scope>
    <source>
        <strain evidence="11">TK19036</strain>
    </source>
</reference>
<dbReference type="PANTHER" id="PTHR43090">
    <property type="entry name" value="1-(5-PHOSPHORIBOSYL)-5-[(5-PHOSPHORIBOSYLAMINO)METHYLIDENEAMINO] IMIDAZOLE-4-CARBOXAMIDE ISOMERASE"/>
    <property type="match status" value="1"/>
</dbReference>
<dbReference type="InterPro" id="IPR013785">
    <property type="entry name" value="Aldolase_TIM"/>
</dbReference>
<dbReference type="InterPro" id="IPR011060">
    <property type="entry name" value="RibuloseP-bd_barrel"/>
</dbReference>
<evidence type="ECO:0000256" key="10">
    <source>
        <dbReference type="RuleBase" id="RU003657"/>
    </source>
</evidence>
<keyword evidence="7 9" id="KW-0368">Histidine biosynthesis</keyword>
<comment type="catalytic activity">
    <reaction evidence="1 9">
        <text>1-(5-phospho-beta-D-ribosyl)-5-[(5-phospho-beta-D-ribosylamino)methylideneamino]imidazole-4-carboxamide = 5-[(5-phospho-1-deoxy-D-ribulos-1-ylimino)methylamino]-1-(5-phospho-beta-D-ribosyl)imidazole-4-carboxamide</text>
        <dbReference type="Rhea" id="RHEA:15469"/>
        <dbReference type="ChEBI" id="CHEBI:58435"/>
        <dbReference type="ChEBI" id="CHEBI:58525"/>
        <dbReference type="EC" id="5.3.1.16"/>
    </reaction>
</comment>
<dbReference type="InterPro" id="IPR006062">
    <property type="entry name" value="His_biosynth"/>
</dbReference>
<evidence type="ECO:0000256" key="6">
    <source>
        <dbReference type="ARBA" id="ARBA00022605"/>
    </source>
</evidence>
<comment type="pathway">
    <text evidence="3 9">Amino-acid biosynthesis; L-histidine biosynthesis; L-histidine from 5-phospho-alpha-D-ribose 1-diphosphate: step 4/9.</text>
</comment>
<evidence type="ECO:0000256" key="2">
    <source>
        <dbReference type="ARBA" id="ARBA00004496"/>
    </source>
</evidence>
<evidence type="ECO:0000313" key="11">
    <source>
        <dbReference type="EMBL" id="WKN40054.1"/>
    </source>
</evidence>
<reference evidence="11" key="1">
    <citation type="journal article" date="2023" name="Comput. Struct. Biotechnol. J.">
        <title>Discovery of a novel marine Bacteroidetes with a rich repertoire of carbohydrate-active enzymes.</title>
        <authorList>
            <person name="Chen B."/>
            <person name="Liu G."/>
            <person name="Chen Q."/>
            <person name="Wang H."/>
            <person name="Liu L."/>
            <person name="Tang K."/>
        </authorList>
    </citation>
    <scope>NUCLEOTIDE SEQUENCE</scope>
    <source>
        <strain evidence="11">TK19036</strain>
    </source>
</reference>
<evidence type="ECO:0000256" key="1">
    <source>
        <dbReference type="ARBA" id="ARBA00000901"/>
    </source>
</evidence>
<sequence length="250" mass="27988">MPARKIEIIPSISILNNKITRLKQGDFEKEQVYNDSPVDLAKKFEDHGIRKLQLVDLDGTRNGKPVNYHILEAIAGHTRLEIDFAGGINTDGDVNKAFDYGAKKITAATVAVKNPSEFASWVVSYGREKIALGADALSDTPEGRKVAIQGWQQGTQIDLFDHVEYFYSRSLKFLKTSDISKEGQVEGPAFNLYRDLMDKFPGIKLIASGGVHRLEDIERLQEIGLYGVVFGKAYYEGMITLKQVEEFLSR</sequence>
<evidence type="ECO:0000256" key="8">
    <source>
        <dbReference type="ARBA" id="ARBA00023235"/>
    </source>
</evidence>